<sequence>MPRTPDPRRRRGTDHSDGAPLRAINPPPTGIRIPVPGRRNGENPGNSSGKRSSGPCANSERFQPVVIPSARPDPPRWDDVPDHVVGVSSGSVADGSPLVTPSWHGLGADRGLCRRRTRWCGSGAPDPSTRPLIRRLDAKRPRALKRLAEPAEKVNSPHGSISSPGRFIPHEQSLTNSPPPCEGRAIPAVRWRKSEWRHAPMISRSHLDRRPGAARRRRLCAAAVSAGLAAGALVSLPVGHASAAAGFKQRVAVPAYFYPGDSGDSSAGNLWPQLSTPAPGAGLAVANPGSGPGDSEDGSYANAIRTAHNAGTEVIGYVDSGYLGTKGGAAPDGGTSIDDWVEGAERNVDKWYSYYGGSGLGGIFFDDGLTACGTPSDANAFVDAYKRLQSYVKGKDADAEVVINPGASPEQCYTGAADTLVTFEGTYDDYVNHYGDARESWEASADPSKIWHLIHTTGSQTRMRNAIALSKQRNAGYVYATDDDNSHPSGQDWGNPWDTLPSYWSAEVNTVN</sequence>
<evidence type="ECO:0000256" key="2">
    <source>
        <dbReference type="SAM" id="Phobius"/>
    </source>
</evidence>
<feature type="transmembrane region" description="Helical" evidence="2">
    <location>
        <begin position="219"/>
        <end position="239"/>
    </location>
</feature>
<protein>
    <recommendedName>
        <fullName evidence="5">Spherulation-specific family 4</fullName>
    </recommendedName>
</protein>
<comment type="caution">
    <text evidence="3">The sequence shown here is derived from an EMBL/GenBank/DDBJ whole genome shotgun (WGS) entry which is preliminary data.</text>
</comment>
<feature type="region of interest" description="Disordered" evidence="1">
    <location>
        <begin position="1"/>
        <end position="76"/>
    </location>
</feature>
<accession>A0A3R8QBI2</accession>
<evidence type="ECO:0008006" key="5">
    <source>
        <dbReference type="Google" id="ProtNLM"/>
    </source>
</evidence>
<dbReference type="PANTHER" id="PTHR35040:SF7">
    <property type="entry name" value="FIBRONECTIN TYPE-III DOMAIN-CONTAINING PROTEIN-RELATED"/>
    <property type="match status" value="1"/>
</dbReference>
<dbReference type="Pfam" id="PF12138">
    <property type="entry name" value="Spherulin4"/>
    <property type="match status" value="1"/>
</dbReference>
<dbReference type="EMBL" id="PDES01000020">
    <property type="protein sequence ID" value="RRQ79071.1"/>
    <property type="molecule type" value="Genomic_DNA"/>
</dbReference>
<reference evidence="3 4" key="1">
    <citation type="submission" date="2017-10" db="EMBL/GenBank/DDBJ databases">
        <title>Draft genome of actinobacteria isolated from guarana (Paullinia cupana (Mart.) Ducke.</title>
        <authorList>
            <person name="Siqueira K.A."/>
            <person name="Liotti R.G."/>
            <person name="Mendes T.A."/>
            <person name="Soares M.A."/>
        </authorList>
    </citation>
    <scope>NUCLEOTIDE SEQUENCE [LARGE SCALE GENOMIC DNA]</scope>
    <source>
        <strain evidence="3 4">199</strain>
    </source>
</reference>
<proteinExistence type="predicted"/>
<gene>
    <name evidence="3" type="ORF">CQW44_35615</name>
</gene>
<dbReference type="InterPro" id="IPR021986">
    <property type="entry name" value="Spherulin4"/>
</dbReference>
<evidence type="ECO:0000313" key="4">
    <source>
        <dbReference type="Proteomes" id="UP000276379"/>
    </source>
</evidence>
<dbReference type="PANTHER" id="PTHR35040">
    <property type="match status" value="1"/>
</dbReference>
<evidence type="ECO:0000313" key="3">
    <source>
        <dbReference type="EMBL" id="RRQ79071.1"/>
    </source>
</evidence>
<keyword evidence="2" id="KW-0472">Membrane</keyword>
<keyword evidence="2" id="KW-1133">Transmembrane helix</keyword>
<keyword evidence="2" id="KW-0812">Transmembrane</keyword>
<dbReference type="Proteomes" id="UP000276379">
    <property type="component" value="Unassembled WGS sequence"/>
</dbReference>
<organism evidence="3 4">
    <name type="scientific">Streptomyces griseofuscus</name>
    <dbReference type="NCBI Taxonomy" id="146922"/>
    <lineage>
        <taxon>Bacteria</taxon>
        <taxon>Bacillati</taxon>
        <taxon>Actinomycetota</taxon>
        <taxon>Actinomycetes</taxon>
        <taxon>Kitasatosporales</taxon>
        <taxon>Streptomycetaceae</taxon>
        <taxon>Streptomyces</taxon>
    </lineage>
</organism>
<dbReference type="AlphaFoldDB" id="A0A3R8QBI2"/>
<name>A0A3R8QBI2_9ACTN</name>
<keyword evidence="4" id="KW-1185">Reference proteome</keyword>
<evidence type="ECO:0000256" key="1">
    <source>
        <dbReference type="SAM" id="MobiDB-lite"/>
    </source>
</evidence>